<accession>A0A1E3SA92</accession>
<dbReference type="AlphaFoldDB" id="A0A1E3SA92"/>
<organism evidence="1 2">
    <name type="scientific">Mycobacterium sherrisii</name>
    <dbReference type="NCBI Taxonomy" id="243061"/>
    <lineage>
        <taxon>Bacteria</taxon>
        <taxon>Bacillati</taxon>
        <taxon>Actinomycetota</taxon>
        <taxon>Actinomycetes</taxon>
        <taxon>Mycobacteriales</taxon>
        <taxon>Mycobacteriaceae</taxon>
        <taxon>Mycobacterium</taxon>
        <taxon>Mycobacterium simiae complex</taxon>
    </lineage>
</organism>
<sequence length="71" mass="7854">MQRPRRGLANSFVGIDPSVEHCRNRIADLVTQKVGNRATRMFFHLDDPAVSAVNHQMCSLLESAGFSAKVV</sequence>
<comment type="caution">
    <text evidence="1">The sequence shown here is derived from an EMBL/GenBank/DDBJ whole genome shotgun (WGS) entry which is preliminary data.</text>
</comment>
<dbReference type="EMBL" id="MIHC01000085">
    <property type="protein sequence ID" value="ODQ98981.1"/>
    <property type="molecule type" value="Genomic_DNA"/>
</dbReference>
<reference evidence="2" key="1">
    <citation type="submission" date="2016-09" db="EMBL/GenBank/DDBJ databases">
        <authorList>
            <person name="Greninger A.L."/>
            <person name="Jerome K.R."/>
            <person name="Mcnair B."/>
            <person name="Wallis C."/>
            <person name="Fang F."/>
        </authorList>
    </citation>
    <scope>NUCLEOTIDE SEQUENCE [LARGE SCALE GENOMIC DNA]</scope>
    <source>
        <strain evidence="2">BC1_M4</strain>
    </source>
</reference>
<gene>
    <name evidence="1" type="ORF">BHQ21_25560</name>
</gene>
<dbReference type="Proteomes" id="UP000094224">
    <property type="component" value="Unassembled WGS sequence"/>
</dbReference>
<keyword evidence="2" id="KW-1185">Reference proteome</keyword>
<evidence type="ECO:0000313" key="2">
    <source>
        <dbReference type="Proteomes" id="UP000094224"/>
    </source>
</evidence>
<name>A0A1E3SA92_9MYCO</name>
<protein>
    <submittedName>
        <fullName evidence="1">Uncharacterized protein</fullName>
    </submittedName>
</protein>
<evidence type="ECO:0000313" key="1">
    <source>
        <dbReference type="EMBL" id="ODQ98981.1"/>
    </source>
</evidence>
<proteinExistence type="predicted"/>